<evidence type="ECO:0000256" key="8">
    <source>
        <dbReference type="SAM" id="Phobius"/>
    </source>
</evidence>
<gene>
    <name evidence="9" type="ORF">SAMN04489746_1555</name>
</gene>
<dbReference type="AlphaFoldDB" id="A0AB38A8C5"/>
<reference evidence="9 10" key="1">
    <citation type="submission" date="2016-10" db="EMBL/GenBank/DDBJ databases">
        <authorList>
            <person name="Varghese N."/>
            <person name="Submissions S."/>
        </authorList>
    </citation>
    <scope>NUCLEOTIDE SEQUENCE [LARGE SCALE GENOMIC DNA]</scope>
    <source>
        <strain evidence="9 10">DSM 20586</strain>
    </source>
</reference>
<proteinExistence type="inferred from homology"/>
<keyword evidence="4" id="KW-1003">Cell membrane</keyword>
<evidence type="ECO:0000256" key="6">
    <source>
        <dbReference type="ARBA" id="ARBA00022989"/>
    </source>
</evidence>
<dbReference type="GO" id="GO:0005886">
    <property type="term" value="C:plasma membrane"/>
    <property type="evidence" value="ECO:0007669"/>
    <property type="project" value="UniProtKB-SubCell"/>
</dbReference>
<evidence type="ECO:0000313" key="9">
    <source>
        <dbReference type="EMBL" id="SEC25676.1"/>
    </source>
</evidence>
<dbReference type="PANTHER" id="PTHR34979:SF1">
    <property type="entry name" value="INNER MEMBRANE PROTEIN YGAZ"/>
    <property type="match status" value="1"/>
</dbReference>
<sequence length="234" mass="25044">MQRWVVSISRNDIHEALRAATPVMVGYLSIGIPCGILESASGLQPWMIFIVSLLFYSGAGQFMAANMLMAGSPLASIIMSVSFVNTRQMLYSAALSSHTKRANRLATVFFASTVTDESFGVNLEHFSDASSWTVQKASLVNVFCQCSWIASNMIGCLVGSVISIPMNLASFAMTAIFICLLCVQRIDKRALVVIATSMVGVFACKYLGLAGPAILLGALLGVCSGVIYDRVMGE</sequence>
<protein>
    <submittedName>
        <fullName evidence="9">4-azaleucine resistance probable transporter AzlC</fullName>
    </submittedName>
</protein>
<keyword evidence="5 8" id="KW-0812">Transmembrane</keyword>
<name>A0AB38A8C5_9ACTN</name>
<dbReference type="EMBL" id="FNSH01000002">
    <property type="protein sequence ID" value="SEC25676.1"/>
    <property type="molecule type" value="Genomic_DNA"/>
</dbReference>
<feature type="transmembrane region" description="Helical" evidence="8">
    <location>
        <begin position="214"/>
        <end position="231"/>
    </location>
</feature>
<keyword evidence="6 8" id="KW-1133">Transmembrane helix</keyword>
<keyword evidence="7 8" id="KW-0472">Membrane</keyword>
<accession>A0AB38A8C5</accession>
<evidence type="ECO:0000313" key="10">
    <source>
        <dbReference type="Proteomes" id="UP000183687"/>
    </source>
</evidence>
<evidence type="ECO:0000256" key="1">
    <source>
        <dbReference type="ARBA" id="ARBA00004651"/>
    </source>
</evidence>
<evidence type="ECO:0000256" key="5">
    <source>
        <dbReference type="ARBA" id="ARBA00022692"/>
    </source>
</evidence>
<feature type="transmembrane region" description="Helical" evidence="8">
    <location>
        <begin position="20"/>
        <end position="40"/>
    </location>
</feature>
<dbReference type="PANTHER" id="PTHR34979">
    <property type="entry name" value="INNER MEMBRANE PROTEIN YGAZ"/>
    <property type="match status" value="1"/>
</dbReference>
<organism evidence="9 10">
    <name type="scientific">Atopobium minutum</name>
    <dbReference type="NCBI Taxonomy" id="1381"/>
    <lineage>
        <taxon>Bacteria</taxon>
        <taxon>Bacillati</taxon>
        <taxon>Actinomycetota</taxon>
        <taxon>Coriobacteriia</taxon>
        <taxon>Coriobacteriales</taxon>
        <taxon>Atopobiaceae</taxon>
        <taxon>Atopobium</taxon>
    </lineage>
</organism>
<dbReference type="Proteomes" id="UP000183687">
    <property type="component" value="Unassembled WGS sequence"/>
</dbReference>
<dbReference type="Pfam" id="PF03591">
    <property type="entry name" value="AzlC"/>
    <property type="match status" value="1"/>
</dbReference>
<evidence type="ECO:0000256" key="7">
    <source>
        <dbReference type="ARBA" id="ARBA00023136"/>
    </source>
</evidence>
<comment type="subcellular location">
    <subcellularLocation>
        <location evidence="1">Cell membrane</location>
        <topology evidence="1">Multi-pass membrane protein</topology>
    </subcellularLocation>
</comment>
<dbReference type="GO" id="GO:1903785">
    <property type="term" value="P:L-valine transmembrane transport"/>
    <property type="evidence" value="ECO:0007669"/>
    <property type="project" value="TreeGrafter"/>
</dbReference>
<comment type="similarity">
    <text evidence="2">Belongs to the AzlC family.</text>
</comment>
<dbReference type="InterPro" id="IPR011606">
    <property type="entry name" value="Brnchd-chn_aa_trnsp_permease"/>
</dbReference>
<keyword evidence="3" id="KW-0813">Transport</keyword>
<evidence type="ECO:0000256" key="3">
    <source>
        <dbReference type="ARBA" id="ARBA00022448"/>
    </source>
</evidence>
<comment type="caution">
    <text evidence="9">The sequence shown here is derived from an EMBL/GenBank/DDBJ whole genome shotgun (WGS) entry which is preliminary data.</text>
</comment>
<evidence type="ECO:0000256" key="4">
    <source>
        <dbReference type="ARBA" id="ARBA00022475"/>
    </source>
</evidence>
<evidence type="ECO:0000256" key="2">
    <source>
        <dbReference type="ARBA" id="ARBA00010735"/>
    </source>
</evidence>